<organism evidence="1 2">
    <name type="scientific">Actinomortierella ambigua</name>
    <dbReference type="NCBI Taxonomy" id="1343610"/>
    <lineage>
        <taxon>Eukaryota</taxon>
        <taxon>Fungi</taxon>
        <taxon>Fungi incertae sedis</taxon>
        <taxon>Mucoromycota</taxon>
        <taxon>Mortierellomycotina</taxon>
        <taxon>Mortierellomycetes</taxon>
        <taxon>Mortierellales</taxon>
        <taxon>Mortierellaceae</taxon>
        <taxon>Actinomortierella</taxon>
    </lineage>
</organism>
<gene>
    <name evidence="1" type="ORF">DFQ27_001044</name>
</gene>
<name>A0A9P6QDH0_9FUNG</name>
<protein>
    <submittedName>
        <fullName evidence="1">Uncharacterized protein</fullName>
    </submittedName>
</protein>
<evidence type="ECO:0000313" key="2">
    <source>
        <dbReference type="Proteomes" id="UP000807716"/>
    </source>
</evidence>
<dbReference type="OrthoDB" id="6221744at2759"/>
<comment type="caution">
    <text evidence="1">The sequence shown here is derived from an EMBL/GenBank/DDBJ whole genome shotgun (WGS) entry which is preliminary data.</text>
</comment>
<evidence type="ECO:0000313" key="1">
    <source>
        <dbReference type="EMBL" id="KAG0264772.1"/>
    </source>
</evidence>
<dbReference type="InterPro" id="IPR038212">
    <property type="entry name" value="TF_EnY2_sf"/>
</dbReference>
<dbReference type="InterPro" id="IPR018783">
    <property type="entry name" value="TF_ENY2"/>
</dbReference>
<dbReference type="GO" id="GO:0006406">
    <property type="term" value="P:mRNA export from nucleus"/>
    <property type="evidence" value="ECO:0007669"/>
    <property type="project" value="InterPro"/>
</dbReference>
<reference evidence="1" key="1">
    <citation type="journal article" date="2020" name="Fungal Divers.">
        <title>Resolving the Mortierellaceae phylogeny through synthesis of multi-gene phylogenetics and phylogenomics.</title>
        <authorList>
            <person name="Vandepol N."/>
            <person name="Liber J."/>
            <person name="Desiro A."/>
            <person name="Na H."/>
            <person name="Kennedy M."/>
            <person name="Barry K."/>
            <person name="Grigoriev I.V."/>
            <person name="Miller A.N."/>
            <person name="O'Donnell K."/>
            <person name="Stajich J.E."/>
            <person name="Bonito G."/>
        </authorList>
    </citation>
    <scope>NUCLEOTIDE SEQUENCE</scope>
    <source>
        <strain evidence="1">BC1065</strain>
    </source>
</reference>
<dbReference type="Pfam" id="PF10163">
    <property type="entry name" value="EnY2"/>
    <property type="match status" value="1"/>
</dbReference>
<sequence length="96" mass="11093">MSASNDQLRANLHRELVESGKRDQYDIRPRCQGMDISHLERRTTKPRDLYILRSKEKIPSVDDLIVQVNPHARATVPDRVKAELLRDISAFIEDAL</sequence>
<dbReference type="GO" id="GO:0003713">
    <property type="term" value="F:transcription coactivator activity"/>
    <property type="evidence" value="ECO:0007669"/>
    <property type="project" value="InterPro"/>
</dbReference>
<dbReference type="Proteomes" id="UP000807716">
    <property type="component" value="Unassembled WGS sequence"/>
</dbReference>
<dbReference type="Gene3D" id="1.10.246.140">
    <property type="match status" value="1"/>
</dbReference>
<dbReference type="AlphaFoldDB" id="A0A9P6QDH0"/>
<keyword evidence="2" id="KW-1185">Reference proteome</keyword>
<dbReference type="GO" id="GO:0005643">
    <property type="term" value="C:nuclear pore"/>
    <property type="evidence" value="ECO:0007669"/>
    <property type="project" value="InterPro"/>
</dbReference>
<accession>A0A9P6QDH0</accession>
<proteinExistence type="predicted"/>
<dbReference type="GO" id="GO:0000124">
    <property type="term" value="C:SAGA complex"/>
    <property type="evidence" value="ECO:0007669"/>
    <property type="project" value="InterPro"/>
</dbReference>
<dbReference type="EMBL" id="JAAAJB010000131">
    <property type="protein sequence ID" value="KAG0264772.1"/>
    <property type="molecule type" value="Genomic_DNA"/>
</dbReference>